<evidence type="ECO:0000313" key="1">
    <source>
        <dbReference type="EMBL" id="SFT99433.1"/>
    </source>
</evidence>
<reference evidence="2" key="1">
    <citation type="submission" date="2016-10" db="EMBL/GenBank/DDBJ databases">
        <authorList>
            <person name="Varghese N."/>
            <person name="Submissions S."/>
        </authorList>
    </citation>
    <scope>NUCLEOTIDE SEQUENCE [LARGE SCALE GENOMIC DNA]</scope>
    <source>
        <strain evidence="2">DSM 46136</strain>
    </source>
</reference>
<accession>A0A1I7CJ62</accession>
<dbReference type="EMBL" id="FPBA01000022">
    <property type="protein sequence ID" value="SFT99433.1"/>
    <property type="molecule type" value="Genomic_DNA"/>
</dbReference>
<organism evidence="1 2">
    <name type="scientific">Geodermatophilus amargosae</name>
    <dbReference type="NCBI Taxonomy" id="1296565"/>
    <lineage>
        <taxon>Bacteria</taxon>
        <taxon>Bacillati</taxon>
        <taxon>Actinomycetota</taxon>
        <taxon>Actinomycetes</taxon>
        <taxon>Geodermatophilales</taxon>
        <taxon>Geodermatophilaceae</taxon>
        <taxon>Geodermatophilus</taxon>
    </lineage>
</organism>
<protein>
    <recommendedName>
        <fullName evidence="3">DUF559 domain-containing protein</fullName>
    </recommendedName>
</protein>
<dbReference type="OrthoDB" id="3173471at2"/>
<keyword evidence="2" id="KW-1185">Reference proteome</keyword>
<dbReference type="RefSeq" id="WP_093583081.1">
    <property type="nucleotide sequence ID" value="NZ_FPBA01000022.1"/>
</dbReference>
<dbReference type="STRING" id="1296565.SAMN05660657_04547"/>
<dbReference type="Proteomes" id="UP000199546">
    <property type="component" value="Unassembled WGS sequence"/>
</dbReference>
<gene>
    <name evidence="1" type="ORF">SAMN05660657_04547</name>
</gene>
<proteinExistence type="predicted"/>
<dbReference type="AlphaFoldDB" id="A0A1I7CJ62"/>
<evidence type="ECO:0000313" key="2">
    <source>
        <dbReference type="Proteomes" id="UP000199546"/>
    </source>
</evidence>
<sequence>MAGRRPRHHGFADRLGRGREHHVDGVQIVRDGERHARLLAAGWRVIRLGAADLRAPDAVVQRVRAALATW</sequence>
<evidence type="ECO:0008006" key="3">
    <source>
        <dbReference type="Google" id="ProtNLM"/>
    </source>
</evidence>
<name>A0A1I7CJ62_9ACTN</name>